<evidence type="ECO:0008006" key="3">
    <source>
        <dbReference type="Google" id="ProtNLM"/>
    </source>
</evidence>
<keyword evidence="2" id="KW-1185">Reference proteome</keyword>
<gene>
    <name evidence="1" type="ORF">SAMN04488525_101728</name>
</gene>
<dbReference type="EMBL" id="FNQH01000001">
    <property type="protein sequence ID" value="SDZ96048.1"/>
    <property type="molecule type" value="Genomic_DNA"/>
</dbReference>
<accession>A0AB37ZY60</accession>
<comment type="caution">
    <text evidence="1">The sequence shown here is derived from an EMBL/GenBank/DDBJ whole genome shotgun (WGS) entry which is preliminary data.</text>
</comment>
<dbReference type="RefSeq" id="WP_086986786.1">
    <property type="nucleotide sequence ID" value="NZ_FJNA01000002.1"/>
</dbReference>
<protein>
    <recommendedName>
        <fullName evidence="3">Phage protein</fullName>
    </recommendedName>
</protein>
<reference evidence="1 2" key="1">
    <citation type="submission" date="2016-10" db="EMBL/GenBank/DDBJ databases">
        <authorList>
            <person name="Varghese N."/>
            <person name="Submissions S."/>
        </authorList>
    </citation>
    <scope>NUCLEOTIDE SEQUENCE [LARGE SCALE GENOMIC DNA]</scope>
    <source>
        <strain evidence="1 2">DSM 14526</strain>
    </source>
</reference>
<dbReference type="Proteomes" id="UP000199042">
    <property type="component" value="Unassembled WGS sequence"/>
</dbReference>
<sequence>MNKDTISEIEKSIQNVYGWTVSGGEAKPPEMIMPQCAKDRIAHFWEFQEYGLSFLGCLKFILADDEEECKKAFEFGCGDDWLPPSDEFKLWRNRLRNMRELEVAAYLLYGPLSDKEEV</sequence>
<organism evidence="1 2">
    <name type="scientific">Trichococcus collinsii</name>
    <dbReference type="NCBI Taxonomy" id="157076"/>
    <lineage>
        <taxon>Bacteria</taxon>
        <taxon>Bacillati</taxon>
        <taxon>Bacillota</taxon>
        <taxon>Bacilli</taxon>
        <taxon>Lactobacillales</taxon>
        <taxon>Carnobacteriaceae</taxon>
        <taxon>Trichococcus</taxon>
    </lineage>
</organism>
<name>A0AB37ZY60_9LACT</name>
<evidence type="ECO:0000313" key="2">
    <source>
        <dbReference type="Proteomes" id="UP000199042"/>
    </source>
</evidence>
<proteinExistence type="predicted"/>
<dbReference type="AlphaFoldDB" id="A0AB37ZY60"/>
<evidence type="ECO:0000313" key="1">
    <source>
        <dbReference type="EMBL" id="SDZ96048.1"/>
    </source>
</evidence>